<keyword evidence="1" id="KW-1133">Transmembrane helix</keyword>
<keyword evidence="1" id="KW-0472">Membrane</keyword>
<gene>
    <name evidence="2" type="ORF">FYJ78_10920</name>
</gene>
<organism evidence="2 3">
    <name type="scientific">Selenomonas montiformis</name>
    <dbReference type="NCBI Taxonomy" id="2652285"/>
    <lineage>
        <taxon>Bacteria</taxon>
        <taxon>Bacillati</taxon>
        <taxon>Bacillota</taxon>
        <taxon>Negativicutes</taxon>
        <taxon>Selenomonadales</taxon>
        <taxon>Selenomonadaceae</taxon>
        <taxon>Selenomonas</taxon>
    </lineage>
</organism>
<evidence type="ECO:0000256" key="1">
    <source>
        <dbReference type="SAM" id="Phobius"/>
    </source>
</evidence>
<comment type="caution">
    <text evidence="2">The sequence shown here is derived from an EMBL/GenBank/DDBJ whole genome shotgun (WGS) entry which is preliminary data.</text>
</comment>
<evidence type="ECO:0008006" key="4">
    <source>
        <dbReference type="Google" id="ProtNLM"/>
    </source>
</evidence>
<evidence type="ECO:0000313" key="3">
    <source>
        <dbReference type="Proteomes" id="UP000430222"/>
    </source>
</evidence>
<keyword evidence="3" id="KW-1185">Reference proteome</keyword>
<proteinExistence type="predicted"/>
<dbReference type="AlphaFoldDB" id="A0A6I2UZY8"/>
<accession>A0A6I2UZY8</accession>
<dbReference type="EMBL" id="VUNL01000013">
    <property type="protein sequence ID" value="MSV25664.1"/>
    <property type="molecule type" value="Genomic_DNA"/>
</dbReference>
<sequence length="140" mass="15857">MKQEKNNEQGYILLETLGISLMLLAMTGCLLFYRQAAALRCADAARTTALYLAREEFSRLQWMEQNEESFSASSVQPWLGSPDSLRQNGGIYRVRAETGSRDSTGMVSVVVVVQWEKSGFSGEQRFRRLIGRHGQESKRM</sequence>
<feature type="transmembrane region" description="Helical" evidence="1">
    <location>
        <begin position="12"/>
        <end position="33"/>
    </location>
</feature>
<evidence type="ECO:0000313" key="2">
    <source>
        <dbReference type="EMBL" id="MSV25664.1"/>
    </source>
</evidence>
<protein>
    <recommendedName>
        <fullName evidence="4">Type II secretion system protein</fullName>
    </recommendedName>
</protein>
<dbReference type="RefSeq" id="WP_195847951.1">
    <property type="nucleotide sequence ID" value="NZ_CBCTNG010000021.1"/>
</dbReference>
<dbReference type="PROSITE" id="PS51257">
    <property type="entry name" value="PROKAR_LIPOPROTEIN"/>
    <property type="match status" value="1"/>
</dbReference>
<reference evidence="2 3" key="1">
    <citation type="submission" date="2019-08" db="EMBL/GenBank/DDBJ databases">
        <title>In-depth cultivation of the pig gut microbiome towards novel bacterial diversity and tailored functional studies.</title>
        <authorList>
            <person name="Wylensek D."/>
            <person name="Hitch T.C.A."/>
            <person name="Clavel T."/>
        </authorList>
    </citation>
    <scope>NUCLEOTIDE SEQUENCE [LARGE SCALE GENOMIC DNA]</scope>
    <source>
        <strain evidence="3">WCA-380-WT-3B3</strain>
    </source>
</reference>
<keyword evidence="1" id="KW-0812">Transmembrane</keyword>
<name>A0A6I2UZY8_9FIRM</name>
<dbReference type="Proteomes" id="UP000430222">
    <property type="component" value="Unassembled WGS sequence"/>
</dbReference>